<evidence type="ECO:0008006" key="16">
    <source>
        <dbReference type="Google" id="ProtNLM"/>
    </source>
</evidence>
<evidence type="ECO:0000313" key="15">
    <source>
        <dbReference type="Proteomes" id="UP000095347"/>
    </source>
</evidence>
<dbReference type="InterPro" id="IPR036318">
    <property type="entry name" value="FAD-bd_PCMH-like_sf"/>
</dbReference>
<keyword evidence="5" id="KW-0677">Repeat</keyword>
<evidence type="ECO:0000256" key="2">
    <source>
        <dbReference type="ARBA" id="ARBA00006446"/>
    </source>
</evidence>
<keyword evidence="15" id="KW-1185">Reference proteome</keyword>
<dbReference type="FunFam" id="3.10.580.10:FF:000002">
    <property type="entry name" value="Magnesium/cobalt efflux protein CorC"/>
    <property type="match status" value="1"/>
</dbReference>
<evidence type="ECO:0000256" key="1">
    <source>
        <dbReference type="ARBA" id="ARBA00004651"/>
    </source>
</evidence>
<dbReference type="InterPro" id="IPR044751">
    <property type="entry name" value="Ion_transp-like_CBS"/>
</dbReference>
<dbReference type="PANTHER" id="PTHR22777">
    <property type="entry name" value="HEMOLYSIN-RELATED"/>
    <property type="match status" value="1"/>
</dbReference>
<dbReference type="OrthoDB" id="9805314at2"/>
<keyword evidence="6 10" id="KW-1133">Transmembrane helix</keyword>
<dbReference type="EMBL" id="MCGG01000055">
    <property type="protein sequence ID" value="OEJ65097.1"/>
    <property type="molecule type" value="Genomic_DNA"/>
</dbReference>
<dbReference type="InterPro" id="IPR016169">
    <property type="entry name" value="FAD-bd_PCMH_sub2"/>
</dbReference>
<evidence type="ECO:0000256" key="7">
    <source>
        <dbReference type="ARBA" id="ARBA00023122"/>
    </source>
</evidence>
<evidence type="ECO:0000259" key="12">
    <source>
        <dbReference type="PROSITE" id="PS51371"/>
    </source>
</evidence>
<comment type="similarity">
    <text evidence="2">Belongs to the UPF0053 family. Hemolysin C subfamily.</text>
</comment>
<dbReference type="STRING" id="28181.BEN30_15540"/>
<dbReference type="RefSeq" id="WP_069958986.1">
    <property type="nucleotide sequence ID" value="NZ_MCGG01000055.1"/>
</dbReference>
<evidence type="ECO:0000256" key="5">
    <source>
        <dbReference type="ARBA" id="ARBA00022737"/>
    </source>
</evidence>
<dbReference type="Proteomes" id="UP000095347">
    <property type="component" value="Unassembled WGS sequence"/>
</dbReference>
<feature type="transmembrane region" description="Helical" evidence="11">
    <location>
        <begin position="87"/>
        <end position="107"/>
    </location>
</feature>
<dbReference type="SUPFAM" id="SSF56176">
    <property type="entry name" value="FAD-binding/transporter-associated domain-like"/>
    <property type="match status" value="1"/>
</dbReference>
<evidence type="ECO:0000256" key="3">
    <source>
        <dbReference type="ARBA" id="ARBA00022475"/>
    </source>
</evidence>
<dbReference type="Gene3D" id="3.30.465.10">
    <property type="match status" value="1"/>
</dbReference>
<evidence type="ECO:0000256" key="9">
    <source>
        <dbReference type="PROSITE-ProRule" id="PRU00703"/>
    </source>
</evidence>
<dbReference type="Gene3D" id="3.10.580.10">
    <property type="entry name" value="CBS-domain"/>
    <property type="match status" value="1"/>
</dbReference>
<dbReference type="SUPFAM" id="SSF54631">
    <property type="entry name" value="CBS-domain pair"/>
    <property type="match status" value="1"/>
</dbReference>
<reference evidence="15" key="1">
    <citation type="submission" date="2016-07" db="EMBL/GenBank/DDBJ databases">
        <authorList>
            <person name="Florea S."/>
            <person name="Webb J.S."/>
            <person name="Jaromczyk J."/>
            <person name="Schardl C.L."/>
        </authorList>
    </citation>
    <scope>NUCLEOTIDE SEQUENCE [LARGE SCALE GENOMIC DNA]</scope>
    <source>
        <strain evidence="15">MV-1</strain>
    </source>
</reference>
<sequence>MIYVAAAIFVLLILSAFFSGSETALTAASRPLMHQLEKDGNPRAQLINKLRHHKERLIGAILLGNNLVNILASALATSLLMTMFGEAGVVLATVGMTLLVLIFSEILPKTYAIRHANRAALAVVPTINILVIVLLPFVKTINIIVRLLLRMFGVDPHASDGLHSSTAELRGAIELHASHAQGEDKESGVMLRSVLDLADVQVGEIMTHRKGVSAINATDPVESIITQVLESPYSRLPLWRDEPDNIVGVLHAKALLREVREHANDPKKLEHLDILSVAAKPWFVPESTQLLDQLQAFRARREHFAMVVDEYGSLLGIVTLEDVLEEIVGEIDDETDIFVPGVHIHTDGTLVVQGDVTIRDLNRQFDWELPDEEAATIAGLILHESRRIPDVGQSFRFFGFRFEIMRRYHHQIKTIRITPPVKDDTAP</sequence>
<gene>
    <name evidence="14" type="ORF">BEN30_15540</name>
</gene>
<feature type="transmembrane region" description="Helical" evidence="11">
    <location>
        <begin position="57"/>
        <end position="81"/>
    </location>
</feature>
<dbReference type="PROSITE" id="PS51371">
    <property type="entry name" value="CBS"/>
    <property type="match status" value="2"/>
</dbReference>
<evidence type="ECO:0000259" key="13">
    <source>
        <dbReference type="PROSITE" id="PS51846"/>
    </source>
</evidence>
<evidence type="ECO:0000256" key="11">
    <source>
        <dbReference type="SAM" id="Phobius"/>
    </source>
</evidence>
<name>A0A1E5Q4F1_9PROT</name>
<dbReference type="AlphaFoldDB" id="A0A1E5Q4F1"/>
<dbReference type="Pfam" id="PF00571">
    <property type="entry name" value="CBS"/>
    <property type="match status" value="2"/>
</dbReference>
<evidence type="ECO:0000256" key="8">
    <source>
        <dbReference type="ARBA" id="ARBA00023136"/>
    </source>
</evidence>
<feature type="transmembrane region" description="Helical" evidence="11">
    <location>
        <begin position="6"/>
        <end position="28"/>
    </location>
</feature>
<protein>
    <recommendedName>
        <fullName evidence="16">Magnesium/cobalt efflux protein</fullName>
    </recommendedName>
</protein>
<dbReference type="PROSITE" id="PS51846">
    <property type="entry name" value="CNNM"/>
    <property type="match status" value="1"/>
</dbReference>
<feature type="domain" description="CBS" evidence="12">
    <location>
        <begin position="206"/>
        <end position="266"/>
    </location>
</feature>
<evidence type="ECO:0000256" key="6">
    <source>
        <dbReference type="ARBA" id="ARBA00022989"/>
    </source>
</evidence>
<evidence type="ECO:0000313" key="14">
    <source>
        <dbReference type="EMBL" id="OEJ65097.1"/>
    </source>
</evidence>
<dbReference type="InterPro" id="IPR005170">
    <property type="entry name" value="Transptr-assoc_dom"/>
</dbReference>
<dbReference type="Pfam" id="PF01595">
    <property type="entry name" value="CNNM"/>
    <property type="match status" value="1"/>
</dbReference>
<comment type="subcellular location">
    <subcellularLocation>
        <location evidence="1">Cell membrane</location>
        <topology evidence="1">Multi-pass membrane protein</topology>
    </subcellularLocation>
</comment>
<dbReference type="InterPro" id="IPR046342">
    <property type="entry name" value="CBS_dom_sf"/>
</dbReference>
<dbReference type="InterPro" id="IPR002550">
    <property type="entry name" value="CNNM"/>
</dbReference>
<keyword evidence="7 9" id="KW-0129">CBS domain</keyword>
<dbReference type="SMART" id="SM00116">
    <property type="entry name" value="CBS"/>
    <property type="match status" value="2"/>
</dbReference>
<feature type="domain" description="CBS" evidence="12">
    <location>
        <begin position="277"/>
        <end position="334"/>
    </location>
</feature>
<dbReference type="GO" id="GO:0005886">
    <property type="term" value="C:plasma membrane"/>
    <property type="evidence" value="ECO:0007669"/>
    <property type="project" value="UniProtKB-SubCell"/>
</dbReference>
<dbReference type="GO" id="GO:0050660">
    <property type="term" value="F:flavin adenine dinucleotide binding"/>
    <property type="evidence" value="ECO:0007669"/>
    <property type="project" value="InterPro"/>
</dbReference>
<keyword evidence="3" id="KW-1003">Cell membrane</keyword>
<dbReference type="CDD" id="cd04590">
    <property type="entry name" value="CBS_pair_CorC_HlyC_assoc"/>
    <property type="match status" value="1"/>
</dbReference>
<evidence type="ECO:0000256" key="4">
    <source>
        <dbReference type="ARBA" id="ARBA00022692"/>
    </source>
</evidence>
<dbReference type="InterPro" id="IPR000644">
    <property type="entry name" value="CBS_dom"/>
</dbReference>
<feature type="transmembrane region" description="Helical" evidence="11">
    <location>
        <begin position="119"/>
        <end position="138"/>
    </location>
</feature>
<feature type="domain" description="CNNM transmembrane" evidence="13">
    <location>
        <begin position="1"/>
        <end position="186"/>
    </location>
</feature>
<accession>A0A1E5Q4F1</accession>
<keyword evidence="8 10" id="KW-0472">Membrane</keyword>
<dbReference type="Pfam" id="PF03471">
    <property type="entry name" value="CorC_HlyC"/>
    <property type="match status" value="1"/>
</dbReference>
<comment type="caution">
    <text evidence="14">The sequence shown here is derived from an EMBL/GenBank/DDBJ whole genome shotgun (WGS) entry which is preliminary data.</text>
</comment>
<evidence type="ECO:0000256" key="10">
    <source>
        <dbReference type="PROSITE-ProRule" id="PRU01193"/>
    </source>
</evidence>
<proteinExistence type="inferred from homology"/>
<organism evidence="14 15">
    <name type="scientific">Magnetovibrio blakemorei</name>
    <dbReference type="NCBI Taxonomy" id="28181"/>
    <lineage>
        <taxon>Bacteria</taxon>
        <taxon>Pseudomonadati</taxon>
        <taxon>Pseudomonadota</taxon>
        <taxon>Alphaproteobacteria</taxon>
        <taxon>Rhodospirillales</taxon>
        <taxon>Magnetovibrionaceae</taxon>
        <taxon>Magnetovibrio</taxon>
    </lineage>
</organism>
<dbReference type="SMART" id="SM01091">
    <property type="entry name" value="CorC_HlyC"/>
    <property type="match status" value="1"/>
</dbReference>
<keyword evidence="4 10" id="KW-0812">Transmembrane</keyword>
<dbReference type="PANTHER" id="PTHR22777:SF32">
    <property type="entry name" value="UPF0053 INNER MEMBRANE PROTEIN YFJD"/>
    <property type="match status" value="1"/>
</dbReference>